<dbReference type="NCBIfam" id="TIGR04183">
    <property type="entry name" value="Por_Secre_tail"/>
    <property type="match status" value="1"/>
</dbReference>
<dbReference type="OrthoDB" id="5485925at2"/>
<evidence type="ECO:0000313" key="3">
    <source>
        <dbReference type="Proteomes" id="UP000270291"/>
    </source>
</evidence>
<protein>
    <submittedName>
        <fullName evidence="2">T9SS C-terminal target domain-containing protein</fullName>
    </submittedName>
</protein>
<dbReference type="AlphaFoldDB" id="A0A3R9NCW5"/>
<feature type="domain" description="Secretion system C-terminal sorting" evidence="1">
    <location>
        <begin position="306"/>
        <end position="372"/>
    </location>
</feature>
<reference evidence="2 3" key="1">
    <citation type="submission" date="2018-12" db="EMBL/GenBank/DDBJ databases">
        <authorList>
            <person name="Feng G."/>
            <person name="Zhu H."/>
        </authorList>
    </citation>
    <scope>NUCLEOTIDE SEQUENCE [LARGE SCALE GENOMIC DNA]</scope>
    <source>
        <strain evidence="2 3">LMG 26000</strain>
    </source>
</reference>
<proteinExistence type="predicted"/>
<accession>A0A3R9NCW5</accession>
<sequence length="381" mass="40181">MTGGRRNCLIFVAASSTPSSFSRMKKNYLLTLGLFLATATASLAQGTELFFSEYDEGAHQSGVTYGGTTPSTGSERAIEVFNPTTNAVNLNPYSIRRYSNGATAVFQEEGLKRTSGANTLNTADAFVYACGEVTLPQILNVVDQLCAPYATAPAATNSVLVQGGAAYFSGNDAMALVRWTGANAGQGTPILVDIFGVIGQDPGTSWSAEDANKVVVTSANQSLIRRATVSAGTTVNPQPQGGTSTVRTGYNIATEWESYSTAFPGGVQDPAAQSYSRLGEHNDYTGPYGSYAPLKTLAKFNSAISVFPNPASGQAFVEIKGAKVGSIVVMNSLGQSITAQPRGLSEETVKLDVSRLTPGLYFVQFISQDGQLKVYKELMVK</sequence>
<comment type="caution">
    <text evidence="2">The sequence shown here is derived from an EMBL/GenBank/DDBJ whole genome shotgun (WGS) entry which is preliminary data.</text>
</comment>
<dbReference type="Proteomes" id="UP000270291">
    <property type="component" value="Unassembled WGS sequence"/>
</dbReference>
<dbReference type="InterPro" id="IPR026444">
    <property type="entry name" value="Secre_tail"/>
</dbReference>
<gene>
    <name evidence="2" type="ORF">EI293_07225</name>
</gene>
<name>A0A3R9NCW5_9BACT</name>
<dbReference type="Pfam" id="PF18962">
    <property type="entry name" value="Por_Secre_tail"/>
    <property type="match status" value="1"/>
</dbReference>
<evidence type="ECO:0000259" key="1">
    <source>
        <dbReference type="Pfam" id="PF18962"/>
    </source>
</evidence>
<dbReference type="EMBL" id="RWIU01000002">
    <property type="protein sequence ID" value="RSK44321.1"/>
    <property type="molecule type" value="Genomic_DNA"/>
</dbReference>
<organism evidence="2 3">
    <name type="scientific">Hymenobacter perfusus</name>
    <dbReference type="NCBI Taxonomy" id="1236770"/>
    <lineage>
        <taxon>Bacteria</taxon>
        <taxon>Pseudomonadati</taxon>
        <taxon>Bacteroidota</taxon>
        <taxon>Cytophagia</taxon>
        <taxon>Cytophagales</taxon>
        <taxon>Hymenobacteraceae</taxon>
        <taxon>Hymenobacter</taxon>
    </lineage>
</organism>
<keyword evidence="3" id="KW-1185">Reference proteome</keyword>
<evidence type="ECO:0000313" key="2">
    <source>
        <dbReference type="EMBL" id="RSK44321.1"/>
    </source>
</evidence>